<sequence length="160" mass="18079">MHVNIHYVTLLLSIGFIIAMLLNLAAFGFTRKKKYAYLFGIMAVIGVVIITKLDALCPQLSHREKTYYGRYKIVPTTTPHAQLFKHPVEASSQLVLSGDQSYYVSTNNTVHLQGNWHYDETKDCIILQTQQLPIQLATLEESETLVLAAETGDTITFFKQ</sequence>
<protein>
    <submittedName>
        <fullName evidence="2">Uncharacterized protein</fullName>
    </submittedName>
</protein>
<comment type="caution">
    <text evidence="2">The sequence shown here is derived from an EMBL/GenBank/DDBJ whole genome shotgun (WGS) entry which is preliminary data.</text>
</comment>
<reference evidence="2 3" key="1">
    <citation type="submission" date="2018-06" db="EMBL/GenBank/DDBJ databases">
        <title>Genomic Encyclopedia of Archaeal and Bacterial Type Strains, Phase II (KMG-II): from individual species to whole genera.</title>
        <authorList>
            <person name="Goeker M."/>
        </authorList>
    </citation>
    <scope>NUCLEOTIDE SEQUENCE [LARGE SCALE GENOMIC DNA]</scope>
    <source>
        <strain evidence="2 3">DSM 23857</strain>
    </source>
</reference>
<gene>
    <name evidence="2" type="ORF">LX64_02136</name>
</gene>
<keyword evidence="3" id="KW-1185">Reference proteome</keyword>
<evidence type="ECO:0000313" key="3">
    <source>
        <dbReference type="Proteomes" id="UP000249547"/>
    </source>
</evidence>
<evidence type="ECO:0000256" key="1">
    <source>
        <dbReference type="SAM" id="Phobius"/>
    </source>
</evidence>
<dbReference type="AlphaFoldDB" id="A0A327QZB5"/>
<organism evidence="2 3">
    <name type="scientific">Chitinophaga skermanii</name>
    <dbReference type="NCBI Taxonomy" id="331697"/>
    <lineage>
        <taxon>Bacteria</taxon>
        <taxon>Pseudomonadati</taxon>
        <taxon>Bacteroidota</taxon>
        <taxon>Chitinophagia</taxon>
        <taxon>Chitinophagales</taxon>
        <taxon>Chitinophagaceae</taxon>
        <taxon>Chitinophaga</taxon>
    </lineage>
</organism>
<dbReference type="Proteomes" id="UP000249547">
    <property type="component" value="Unassembled WGS sequence"/>
</dbReference>
<keyword evidence="1" id="KW-0472">Membrane</keyword>
<feature type="transmembrane region" description="Helical" evidence="1">
    <location>
        <begin position="7"/>
        <end position="29"/>
    </location>
</feature>
<name>A0A327QZB5_9BACT</name>
<feature type="transmembrane region" description="Helical" evidence="1">
    <location>
        <begin position="35"/>
        <end position="55"/>
    </location>
</feature>
<accession>A0A327QZB5</accession>
<keyword evidence="1" id="KW-1133">Transmembrane helix</keyword>
<proteinExistence type="predicted"/>
<evidence type="ECO:0000313" key="2">
    <source>
        <dbReference type="EMBL" id="RAJ07007.1"/>
    </source>
</evidence>
<dbReference type="EMBL" id="QLLL01000003">
    <property type="protein sequence ID" value="RAJ07007.1"/>
    <property type="molecule type" value="Genomic_DNA"/>
</dbReference>
<dbReference type="RefSeq" id="WP_111597578.1">
    <property type="nucleotide sequence ID" value="NZ_QLLL01000003.1"/>
</dbReference>
<keyword evidence="1" id="KW-0812">Transmembrane</keyword>